<keyword evidence="8" id="KW-1185">Reference proteome</keyword>
<evidence type="ECO:0000313" key="10">
    <source>
        <dbReference type="WormBase" id="Bm5552"/>
    </source>
</evidence>
<evidence type="ECO:0000256" key="3">
    <source>
        <dbReference type="ARBA" id="ARBA00022837"/>
    </source>
</evidence>
<dbReference type="RefSeq" id="XP_042937247.1">
    <property type="nucleotide sequence ID" value="XM_043081313.1"/>
</dbReference>
<keyword evidence="1 4" id="KW-0732">Signal</keyword>
<protein>
    <submittedName>
        <fullName evidence="6">Bm5552</fullName>
    </submittedName>
    <submittedName>
        <fullName evidence="9">EF-hand domain-containing protein</fullName>
    </submittedName>
</protein>
<reference evidence="7" key="3">
    <citation type="submission" date="2019-04" db="EMBL/GenBank/DDBJ databases">
        <authorList>
            <person name="Howe K."/>
            <person name="Paulini M."/>
            <person name="Williams G."/>
        </authorList>
    </citation>
    <scope>NUCLEOTIDE SEQUENCE [LARGE SCALE GENOMIC DNA]</scope>
    <source>
        <strain evidence="7">FR3</strain>
    </source>
</reference>
<feature type="domain" description="EF-hand" evidence="5">
    <location>
        <begin position="116"/>
        <end position="145"/>
    </location>
</feature>
<dbReference type="OMA" id="GRLDKNM"/>
<name>A0A0K0JJD1_BRUMA</name>
<evidence type="ECO:0000313" key="9">
    <source>
        <dbReference type="WBParaSite" id="Bm5552.1"/>
    </source>
</evidence>
<dbReference type="InterPro" id="IPR018247">
    <property type="entry name" value="EF_Hand_1_Ca_BS"/>
</dbReference>
<accession>A0A4E9FMV7</accession>
<dbReference type="EMBL" id="LN854903">
    <property type="protein sequence ID" value="CRZ21810.1"/>
    <property type="molecule type" value="Genomic_DNA"/>
</dbReference>
<dbReference type="PANTHER" id="PTHR23104:SF17">
    <property type="entry name" value="EF-HAND DOMAIN-CONTAINING PROTEIN"/>
    <property type="match status" value="1"/>
</dbReference>
<dbReference type="WormBase" id="Bm5552">
    <property type="protein sequence ID" value="BM23273"/>
    <property type="gene ID" value="WBGene00225813"/>
</dbReference>
<dbReference type="AlphaFoldDB" id="A0A0K0JJD1"/>
<feature type="domain" description="EF-hand" evidence="5">
    <location>
        <begin position="69"/>
        <end position="104"/>
    </location>
</feature>
<dbReference type="PROSITE" id="PS50222">
    <property type="entry name" value="EF_HAND_2"/>
    <property type="match status" value="2"/>
</dbReference>
<dbReference type="STRING" id="6279.A0A0K0JJD1"/>
<dbReference type="PROSITE" id="PS00018">
    <property type="entry name" value="EF_HAND_1"/>
    <property type="match status" value="2"/>
</dbReference>
<evidence type="ECO:0000313" key="6">
    <source>
        <dbReference type="EMBL" id="CRZ21810.1"/>
    </source>
</evidence>
<keyword evidence="3" id="KW-0106">Calcium</keyword>
<sequence length="145" mass="16643">MLQFIIFIIQILPAIQDVGKTSQSNNLPSAPPQPPPVAVRFGEKDAVHDTSHIKQHLKRKVDVRRMSFNKDLETFHYFRMHDLNKDGKIDGVELIKGLTHLHEKMNENTGSISETDLEDIVSETLKKLDIDDDGYITYAEYRQIV</sequence>
<dbReference type="EMBL" id="CAAKNF010000195">
    <property type="protein sequence ID" value="VIO97692.1"/>
    <property type="molecule type" value="Genomic_DNA"/>
</dbReference>
<dbReference type="InterPro" id="IPR002048">
    <property type="entry name" value="EF_hand_dom"/>
</dbReference>
<feature type="signal peptide" evidence="4">
    <location>
        <begin position="1"/>
        <end position="16"/>
    </location>
</feature>
<keyword evidence="2" id="KW-0677">Repeat</keyword>
<reference evidence="6" key="2">
    <citation type="submission" date="2012-12" db="EMBL/GenBank/DDBJ databases">
        <authorList>
            <person name="Gao Y.W."/>
            <person name="Fan S.T."/>
            <person name="Sun H.T."/>
            <person name="Wang Z."/>
            <person name="Gao X.L."/>
            <person name="Li Y.G."/>
            <person name="Wang T.C."/>
            <person name="Zhang K."/>
            <person name="Xu W.W."/>
            <person name="Yu Z.J."/>
            <person name="Xia X.Z."/>
        </authorList>
    </citation>
    <scope>NUCLEOTIDE SEQUENCE</scope>
    <source>
        <strain evidence="6">FR3</strain>
    </source>
</reference>
<reference evidence="9" key="4">
    <citation type="submission" date="2019-12" db="UniProtKB">
        <authorList>
            <consortium name="WormBaseParasite"/>
        </authorList>
    </citation>
    <scope>IDENTIFICATION</scope>
</reference>
<proteinExistence type="predicted"/>
<dbReference type="Proteomes" id="UP000006672">
    <property type="component" value="Unassembled WGS sequence"/>
</dbReference>
<dbReference type="WBParaSite" id="Bm5552.1">
    <property type="protein sequence ID" value="Bm5552.1"/>
    <property type="gene ID" value="WBGene00225813"/>
</dbReference>
<dbReference type="OrthoDB" id="289247at2759"/>
<dbReference type="GO" id="GO:0005509">
    <property type="term" value="F:calcium ion binding"/>
    <property type="evidence" value="ECO:0007669"/>
    <property type="project" value="InterPro"/>
</dbReference>
<dbReference type="CTD" id="66059925"/>
<gene>
    <name evidence="6 9 10" type="ORF">Bm5552</name>
    <name evidence="7" type="ORF">BM_BM5552</name>
    <name evidence="6" type="ORF">BM_Bm5552</name>
</gene>
<dbReference type="Pfam" id="PF13499">
    <property type="entry name" value="EF-hand_7"/>
    <property type="match status" value="1"/>
</dbReference>
<evidence type="ECO:0000256" key="1">
    <source>
        <dbReference type="ARBA" id="ARBA00022729"/>
    </source>
</evidence>
<dbReference type="InterPro" id="IPR052110">
    <property type="entry name" value="MCFD2-like"/>
</dbReference>
<feature type="chain" id="PRO_5023809769" evidence="4">
    <location>
        <begin position="17"/>
        <end position="145"/>
    </location>
</feature>
<dbReference type="CDD" id="cd00051">
    <property type="entry name" value="EFh"/>
    <property type="match status" value="1"/>
</dbReference>
<dbReference type="GeneID" id="66059925"/>
<organism evidence="6">
    <name type="scientific">Brugia malayi</name>
    <name type="common">Filarial nematode worm</name>
    <dbReference type="NCBI Taxonomy" id="6279"/>
    <lineage>
        <taxon>Eukaryota</taxon>
        <taxon>Metazoa</taxon>
        <taxon>Ecdysozoa</taxon>
        <taxon>Nematoda</taxon>
        <taxon>Chromadorea</taxon>
        <taxon>Rhabditida</taxon>
        <taxon>Spirurina</taxon>
        <taxon>Spiruromorpha</taxon>
        <taxon>Filarioidea</taxon>
        <taxon>Onchocercidae</taxon>
        <taxon>Brugia</taxon>
    </lineage>
</organism>
<reference evidence="6 8" key="1">
    <citation type="journal article" date="2007" name="Science">
        <title>Draft genome of the filarial nematode parasite Brugia malayi.</title>
        <authorList>
            <person name="Ghedin E."/>
            <person name="Wang S."/>
            <person name="Spiro D."/>
            <person name="Caler E."/>
            <person name="Zhao Q."/>
            <person name="Crabtree J."/>
            <person name="Allen J.E."/>
            <person name="Delcher A.L."/>
            <person name="Guiliano D.B."/>
            <person name="Miranda-Saavedra D."/>
            <person name="Angiuoli S.V."/>
            <person name="Creasy T."/>
            <person name="Amedeo P."/>
            <person name="Haas B."/>
            <person name="El-Sayed N.M."/>
            <person name="Wortman J.R."/>
            <person name="Feldblyum T."/>
            <person name="Tallon L."/>
            <person name="Schatz M."/>
            <person name="Shumway M."/>
            <person name="Koo H."/>
            <person name="Salzberg S.L."/>
            <person name="Schobel S."/>
            <person name="Pertea M."/>
            <person name="Pop M."/>
            <person name="White O."/>
            <person name="Barton G.J."/>
            <person name="Carlow C.K."/>
            <person name="Crawford M.J."/>
            <person name="Daub J."/>
            <person name="Dimmic M.W."/>
            <person name="Estes C.F."/>
            <person name="Foster J.M."/>
            <person name="Ganatra M."/>
            <person name="Gregory W.F."/>
            <person name="Johnson N.M."/>
            <person name="Jin J."/>
            <person name="Komuniecki R."/>
            <person name="Korf I."/>
            <person name="Kumar S."/>
            <person name="Laney S."/>
            <person name="Li B.W."/>
            <person name="Li W."/>
            <person name="Lindblom T.H."/>
            <person name="Lustigman S."/>
            <person name="Ma D."/>
            <person name="Maina C.V."/>
            <person name="Martin D.M."/>
            <person name="McCarter J.P."/>
            <person name="McReynolds L."/>
            <person name="Mitreva M."/>
            <person name="Nutman T.B."/>
            <person name="Parkinson J."/>
            <person name="Peregrin-Alvarez J.M."/>
            <person name="Poole C."/>
            <person name="Ren Q."/>
            <person name="Saunders L."/>
            <person name="Sluder A.E."/>
            <person name="Smith K."/>
            <person name="Stanke M."/>
            <person name="Unnasch T.R."/>
            <person name="Ware J."/>
            <person name="Wei A.D."/>
            <person name="Weil G."/>
            <person name="Williams D.J."/>
            <person name="Zhang Y."/>
            <person name="Williams S.A."/>
            <person name="Fraser-Liggett C."/>
            <person name="Slatko B."/>
            <person name="Blaxter M.L."/>
            <person name="Scott A.L."/>
        </authorList>
    </citation>
    <scope>NUCLEOTIDE SEQUENCE</scope>
    <source>
        <strain evidence="6 8">FR3</strain>
    </source>
</reference>
<dbReference type="Gene3D" id="1.10.238.10">
    <property type="entry name" value="EF-hand"/>
    <property type="match status" value="1"/>
</dbReference>
<evidence type="ECO:0000313" key="8">
    <source>
        <dbReference type="Proteomes" id="UP000006672"/>
    </source>
</evidence>
<dbReference type="InterPro" id="IPR011992">
    <property type="entry name" value="EF-hand-dom_pair"/>
</dbReference>
<evidence type="ECO:0000259" key="5">
    <source>
        <dbReference type="PROSITE" id="PS50222"/>
    </source>
</evidence>
<evidence type="ECO:0000256" key="4">
    <source>
        <dbReference type="SAM" id="SignalP"/>
    </source>
</evidence>
<evidence type="ECO:0000256" key="2">
    <source>
        <dbReference type="ARBA" id="ARBA00022737"/>
    </source>
</evidence>
<dbReference type="PANTHER" id="PTHR23104">
    <property type="entry name" value="MULTIPLE COAGULATION FACTOR DEFICIENCY PROTEIN 2 NEURAL STEM CELL DERIVED NEURONAL SURVIVAL PROTEIN"/>
    <property type="match status" value="1"/>
</dbReference>
<dbReference type="SUPFAM" id="SSF47473">
    <property type="entry name" value="EF-hand"/>
    <property type="match status" value="1"/>
</dbReference>
<accession>A0A0K0JJD1</accession>
<dbReference type="KEGG" id="bmy:BM_BM5552"/>
<evidence type="ECO:0000313" key="7">
    <source>
        <dbReference type="EMBL" id="VIO97692.1"/>
    </source>
</evidence>